<keyword evidence="1" id="KW-0812">Transmembrane</keyword>
<dbReference type="EMBL" id="BLXT01000514">
    <property type="protein sequence ID" value="GFN77987.1"/>
    <property type="molecule type" value="Genomic_DNA"/>
</dbReference>
<proteinExistence type="predicted"/>
<gene>
    <name evidence="2" type="ORF">PoB_000449300</name>
</gene>
<dbReference type="AlphaFoldDB" id="A0AAV3Y606"/>
<sequence>MCNISAKSVKRIKNPGQATKAQNFKSQISQNGTEWRYHNCTLWRRYGVITCSGLIKNWYMSTSVARAVNHNSNPFLHSVTLKYLESGHTYLSCSSFLGLVVKNMRKRGFIYNFNDLVSILETAGAASESVADDLAAKEIGTVDKRETAVYSTATVQDNRPTSIAVGSAACIFLGCVFALLVILDVGSLGSHLSVMRRNLGHRFRFMKKKVYRPKT</sequence>
<reference evidence="2 3" key="1">
    <citation type="journal article" date="2021" name="Elife">
        <title>Chloroplast acquisition without the gene transfer in kleptoplastic sea slugs, Plakobranchus ocellatus.</title>
        <authorList>
            <person name="Maeda T."/>
            <person name="Takahashi S."/>
            <person name="Yoshida T."/>
            <person name="Shimamura S."/>
            <person name="Takaki Y."/>
            <person name="Nagai Y."/>
            <person name="Toyoda A."/>
            <person name="Suzuki Y."/>
            <person name="Arimoto A."/>
            <person name="Ishii H."/>
            <person name="Satoh N."/>
            <person name="Nishiyama T."/>
            <person name="Hasebe M."/>
            <person name="Maruyama T."/>
            <person name="Minagawa J."/>
            <person name="Obokata J."/>
            <person name="Shigenobu S."/>
        </authorList>
    </citation>
    <scope>NUCLEOTIDE SEQUENCE [LARGE SCALE GENOMIC DNA]</scope>
</reference>
<evidence type="ECO:0000313" key="2">
    <source>
        <dbReference type="EMBL" id="GFN77987.1"/>
    </source>
</evidence>
<comment type="caution">
    <text evidence="2">The sequence shown here is derived from an EMBL/GenBank/DDBJ whole genome shotgun (WGS) entry which is preliminary data.</text>
</comment>
<keyword evidence="1" id="KW-1133">Transmembrane helix</keyword>
<feature type="transmembrane region" description="Helical" evidence="1">
    <location>
        <begin position="171"/>
        <end position="194"/>
    </location>
</feature>
<evidence type="ECO:0000256" key="1">
    <source>
        <dbReference type="SAM" id="Phobius"/>
    </source>
</evidence>
<dbReference type="Proteomes" id="UP000735302">
    <property type="component" value="Unassembled WGS sequence"/>
</dbReference>
<keyword evidence="3" id="KW-1185">Reference proteome</keyword>
<organism evidence="2 3">
    <name type="scientific">Plakobranchus ocellatus</name>
    <dbReference type="NCBI Taxonomy" id="259542"/>
    <lineage>
        <taxon>Eukaryota</taxon>
        <taxon>Metazoa</taxon>
        <taxon>Spiralia</taxon>
        <taxon>Lophotrochozoa</taxon>
        <taxon>Mollusca</taxon>
        <taxon>Gastropoda</taxon>
        <taxon>Heterobranchia</taxon>
        <taxon>Euthyneura</taxon>
        <taxon>Panpulmonata</taxon>
        <taxon>Sacoglossa</taxon>
        <taxon>Placobranchoidea</taxon>
        <taxon>Plakobranchidae</taxon>
        <taxon>Plakobranchus</taxon>
    </lineage>
</organism>
<protein>
    <submittedName>
        <fullName evidence="2">Uncharacterized protein</fullName>
    </submittedName>
</protein>
<accession>A0AAV3Y606</accession>
<name>A0AAV3Y606_9GAST</name>
<evidence type="ECO:0000313" key="3">
    <source>
        <dbReference type="Proteomes" id="UP000735302"/>
    </source>
</evidence>
<keyword evidence="1" id="KW-0472">Membrane</keyword>